<protein>
    <submittedName>
        <fullName evidence="15">Uncharacterized protein</fullName>
    </submittedName>
</protein>
<dbReference type="GO" id="GO:0005524">
    <property type="term" value="F:ATP binding"/>
    <property type="evidence" value="ECO:0007669"/>
    <property type="project" value="UniProtKB-KW"/>
</dbReference>
<dbReference type="InterPro" id="IPR027417">
    <property type="entry name" value="P-loop_NTPase"/>
</dbReference>
<feature type="compositionally biased region" description="Basic and acidic residues" evidence="9">
    <location>
        <begin position="1252"/>
        <end position="1263"/>
    </location>
</feature>
<dbReference type="InterPro" id="IPR056789">
    <property type="entry name" value="LRR_R13L1-DRL21"/>
</dbReference>
<feature type="region of interest" description="Disordered" evidence="9">
    <location>
        <begin position="1237"/>
        <end position="1275"/>
    </location>
</feature>
<dbReference type="Pfam" id="PF00931">
    <property type="entry name" value="NB-ARC"/>
    <property type="match status" value="1"/>
</dbReference>
<organism evidence="15 16">
    <name type="scientific">Digitaria exilis</name>
    <dbReference type="NCBI Taxonomy" id="1010633"/>
    <lineage>
        <taxon>Eukaryota</taxon>
        <taxon>Viridiplantae</taxon>
        <taxon>Streptophyta</taxon>
        <taxon>Embryophyta</taxon>
        <taxon>Tracheophyta</taxon>
        <taxon>Spermatophyta</taxon>
        <taxon>Magnoliopsida</taxon>
        <taxon>Liliopsida</taxon>
        <taxon>Poales</taxon>
        <taxon>Poaceae</taxon>
        <taxon>PACMAD clade</taxon>
        <taxon>Panicoideae</taxon>
        <taxon>Panicodae</taxon>
        <taxon>Paniceae</taxon>
        <taxon>Anthephorinae</taxon>
        <taxon>Digitaria</taxon>
    </lineage>
</organism>
<dbReference type="InterPro" id="IPR002182">
    <property type="entry name" value="NB-ARC"/>
</dbReference>
<feature type="domain" description="R13L1/DRL21-like LRR repeat region" evidence="14">
    <location>
        <begin position="817"/>
        <end position="936"/>
    </location>
</feature>
<evidence type="ECO:0000256" key="7">
    <source>
        <dbReference type="ARBA" id="ARBA00023054"/>
    </source>
</evidence>
<gene>
    <name evidence="15" type="ORF">HU200_062894</name>
</gene>
<name>A0A835DZK7_9POAL</name>
<feature type="coiled-coil region" evidence="8">
    <location>
        <begin position="39"/>
        <end position="132"/>
    </location>
</feature>
<dbReference type="PANTHER" id="PTHR36766">
    <property type="entry name" value="PLANT BROAD-SPECTRUM MILDEW RESISTANCE PROTEIN RPW8"/>
    <property type="match status" value="1"/>
</dbReference>
<dbReference type="InterPro" id="IPR001611">
    <property type="entry name" value="Leu-rich_rpt"/>
</dbReference>
<dbReference type="InterPro" id="IPR058922">
    <property type="entry name" value="WHD_DRP"/>
</dbReference>
<feature type="domain" description="Disease resistance R13L4/SHOC-2-like LRR" evidence="13">
    <location>
        <begin position="597"/>
        <end position="709"/>
    </location>
</feature>
<keyword evidence="16" id="KW-1185">Reference proteome</keyword>
<evidence type="ECO:0000259" key="14">
    <source>
        <dbReference type="Pfam" id="PF25019"/>
    </source>
</evidence>
<evidence type="ECO:0000256" key="5">
    <source>
        <dbReference type="ARBA" id="ARBA00022821"/>
    </source>
</evidence>
<proteinExistence type="inferred from homology"/>
<dbReference type="InterPro" id="IPR055414">
    <property type="entry name" value="LRR_R13L4/SHOC2-like"/>
</dbReference>
<dbReference type="Proteomes" id="UP000636709">
    <property type="component" value="Unassembled WGS sequence"/>
</dbReference>
<dbReference type="Gene3D" id="3.80.10.10">
    <property type="entry name" value="Ribonuclease Inhibitor"/>
    <property type="match status" value="3"/>
</dbReference>
<dbReference type="Gene3D" id="1.10.8.430">
    <property type="entry name" value="Helical domain of apoptotic protease-activating factors"/>
    <property type="match status" value="1"/>
</dbReference>
<keyword evidence="7 8" id="KW-0175">Coiled coil</keyword>
<dbReference type="Pfam" id="PF23598">
    <property type="entry name" value="LRR_14"/>
    <property type="match status" value="1"/>
</dbReference>
<feature type="compositionally biased region" description="Low complexity" evidence="9">
    <location>
        <begin position="1237"/>
        <end position="1248"/>
    </location>
</feature>
<evidence type="ECO:0000256" key="4">
    <source>
        <dbReference type="ARBA" id="ARBA00022741"/>
    </source>
</evidence>
<evidence type="ECO:0000256" key="1">
    <source>
        <dbReference type="ARBA" id="ARBA00008894"/>
    </source>
</evidence>
<evidence type="ECO:0000259" key="10">
    <source>
        <dbReference type="Pfam" id="PF00931"/>
    </source>
</evidence>
<dbReference type="EMBL" id="JACEFO010002666">
    <property type="protein sequence ID" value="KAF8652258.1"/>
    <property type="molecule type" value="Genomic_DNA"/>
</dbReference>
<evidence type="ECO:0000256" key="2">
    <source>
        <dbReference type="ARBA" id="ARBA00022614"/>
    </source>
</evidence>
<dbReference type="Pfam" id="PF25019">
    <property type="entry name" value="LRR_R13L1-DRL21"/>
    <property type="match status" value="1"/>
</dbReference>
<keyword evidence="5" id="KW-0611">Plant defense</keyword>
<dbReference type="GO" id="GO:0051707">
    <property type="term" value="P:response to other organism"/>
    <property type="evidence" value="ECO:0007669"/>
    <property type="project" value="UniProtKB-ARBA"/>
</dbReference>
<feature type="domain" description="Disease resistance N-terminal" evidence="11">
    <location>
        <begin position="13"/>
        <end position="94"/>
    </location>
</feature>
<comment type="caution">
    <text evidence="15">The sequence shown here is derived from an EMBL/GenBank/DDBJ whole genome shotgun (WGS) entry which is preliminary data.</text>
</comment>
<dbReference type="Gene3D" id="1.20.5.4130">
    <property type="match status" value="1"/>
</dbReference>
<evidence type="ECO:0000313" key="15">
    <source>
        <dbReference type="EMBL" id="KAF8652258.1"/>
    </source>
</evidence>
<dbReference type="SUPFAM" id="SSF52540">
    <property type="entry name" value="P-loop containing nucleoside triphosphate hydrolases"/>
    <property type="match status" value="1"/>
</dbReference>
<evidence type="ECO:0000313" key="16">
    <source>
        <dbReference type="Proteomes" id="UP000636709"/>
    </source>
</evidence>
<dbReference type="OrthoDB" id="676015at2759"/>
<evidence type="ECO:0000259" key="11">
    <source>
        <dbReference type="Pfam" id="PF18052"/>
    </source>
</evidence>
<evidence type="ECO:0000259" key="13">
    <source>
        <dbReference type="Pfam" id="PF23598"/>
    </source>
</evidence>
<keyword evidence="4" id="KW-0547">Nucleotide-binding</keyword>
<dbReference type="Pfam" id="PF23559">
    <property type="entry name" value="WHD_DRP"/>
    <property type="match status" value="1"/>
</dbReference>
<dbReference type="AlphaFoldDB" id="A0A835DZK7"/>
<keyword evidence="6" id="KW-0067">ATP-binding</keyword>
<accession>A0A835DZK7</accession>
<dbReference type="InterPro" id="IPR041118">
    <property type="entry name" value="Rx_N"/>
</dbReference>
<evidence type="ECO:0000259" key="12">
    <source>
        <dbReference type="Pfam" id="PF23559"/>
    </source>
</evidence>
<dbReference type="Pfam" id="PF00560">
    <property type="entry name" value="LRR_1"/>
    <property type="match status" value="1"/>
</dbReference>
<evidence type="ECO:0000256" key="3">
    <source>
        <dbReference type="ARBA" id="ARBA00022737"/>
    </source>
</evidence>
<dbReference type="InterPro" id="IPR032675">
    <property type="entry name" value="LRR_dom_sf"/>
</dbReference>
<comment type="similarity">
    <text evidence="1">Belongs to the disease resistance NB-LRR family.</text>
</comment>
<dbReference type="PRINTS" id="PR00364">
    <property type="entry name" value="DISEASERSIST"/>
</dbReference>
<dbReference type="GO" id="GO:0043531">
    <property type="term" value="F:ADP binding"/>
    <property type="evidence" value="ECO:0007669"/>
    <property type="project" value="InterPro"/>
</dbReference>
<keyword evidence="2" id="KW-0433">Leucine-rich repeat</keyword>
<evidence type="ECO:0000256" key="8">
    <source>
        <dbReference type="SAM" id="Coils"/>
    </source>
</evidence>
<dbReference type="Gene3D" id="3.40.50.300">
    <property type="entry name" value="P-loop containing nucleotide triphosphate hydrolases"/>
    <property type="match status" value="1"/>
</dbReference>
<keyword evidence="3" id="KW-0677">Repeat</keyword>
<evidence type="ECO:0000256" key="6">
    <source>
        <dbReference type="ARBA" id="ARBA00022840"/>
    </source>
</evidence>
<dbReference type="Gene3D" id="1.10.10.10">
    <property type="entry name" value="Winged helix-like DNA-binding domain superfamily/Winged helix DNA-binding domain"/>
    <property type="match status" value="1"/>
</dbReference>
<evidence type="ECO:0000256" key="9">
    <source>
        <dbReference type="SAM" id="MobiDB-lite"/>
    </source>
</evidence>
<sequence>MVGELGGLLASAVLKVVTQQLGAAITNQVMMQLGFSGDLEDMKMTLESVAAVLKDAERRSVTEESPRLWLERLQGAASDISDMIDELELEVDAKLPALKRAPFLSCLAIGPKMKAAKKMKKMREKLEKITKQHKDFSFISDGCSNIHQVLTGDRVTSPKVDEAIIVGRTDEMQSILGSLSRKILTQDFTIFSIYGMGGIGKTTIAQLVYNDKQFKDYTRVWVYVSQILDLNKIKSSIVSKLSTREREITDLEMVAAGTKILIVLDDLWENDWAKLDTLKLLVNIGNETKVIVIATTRDEGIARRFSTIEPYKLKPLTDEMCWQIIKHKSAFENRDDKELLEQIGREIAVKCGGVALAAQSLGYTLHSRRLDEWESVKDDDIWNQPSSLDSSLNHVLASLKLSYVSMLPCLKLCFGYCAVLPKGHRIVKDDLINQWISLGFIEPSNRYSHRQLGETYVTHLLRMSFLQYAESQSIATVHHEYSKSLSMHDVVHDLARSVMVHEIQDDNRNQEKNGGGRCHYALLSECSKPSKSLRALHFLGCGVNIGLCDDALLSVKYLRVLDLSKCSIPILPSSIGQLKQLRYLSAPGVQAEMIPDCITKLSKLTYLNLSGSSAILKLPELIGDMIGLLHIDLSGCSGLLRLPESFWNLKLLHLNLSNCSRITILPGCIQTMTKLQYLNLSHYGGSPGDLLGDLSGLAQLKYLNLTCSNFAGGAAKEDILGTLTELEYLNLSSEKSCIRRLPEDMGNLVKLKYLNLSGWNNLKIFPRSCGNLKSLVHLNLSRCVRAEAVQFSSMLPYFVVQPKVGESGSNIVLLQDIDISELQISKLENVIAAEEVRRIRLNEKRKVKTLGLNWTRDARRFVEDQEILGLLVPPHYLMEFMLKGYRGRNFPSWLMGIAPDHFPSLMRVDMVDLTECTSLPPLGQLPNLRILSLKGMHGITKIDWYMCGGRGPRSFRQLEEFTLSHMERLEEWHTANPCSENRKSRFMFPKLKKIEIHHCRKLRLTPCPQKTRHLEIEGSDDTLSSWHRVRPSSSPVRVNKLTVKSSKLPLHRWSLLYQLTPLSCLVIESCSDLSSSPEITSVLSSIQALFLKGNDNPDMPHWMGELRMLHSLHVSSMHPELKASLEVMSKLTSLRYLTLSNCESMVSLPMWLGDLASVRELKIESCPNLNNLHGTIGRLSSLQSLQVTFCDNLEELTESLGSLTSLKKLEVGCCRSIKSHLSLSLDAKQRRAMAGGAAAAGARLAGAPGHNGGRERGERERRGWGTRSQPHLDRR</sequence>
<dbReference type="InterPro" id="IPR036388">
    <property type="entry name" value="WH-like_DNA-bd_sf"/>
</dbReference>
<dbReference type="PANTHER" id="PTHR36766:SF73">
    <property type="entry name" value="NB-ARC DOMAIN-CONTAINING PROTEIN"/>
    <property type="match status" value="1"/>
</dbReference>
<dbReference type="Pfam" id="PF18052">
    <property type="entry name" value="Rx_N"/>
    <property type="match status" value="1"/>
</dbReference>
<dbReference type="GO" id="GO:0006952">
    <property type="term" value="P:defense response"/>
    <property type="evidence" value="ECO:0007669"/>
    <property type="project" value="UniProtKB-KW"/>
</dbReference>
<feature type="domain" description="Disease resistance protein winged helix" evidence="12">
    <location>
        <begin position="420"/>
        <end position="495"/>
    </location>
</feature>
<dbReference type="InterPro" id="IPR042197">
    <property type="entry name" value="Apaf_helical"/>
</dbReference>
<feature type="domain" description="NB-ARC" evidence="10">
    <location>
        <begin position="170"/>
        <end position="329"/>
    </location>
</feature>
<dbReference type="SUPFAM" id="SSF52058">
    <property type="entry name" value="L domain-like"/>
    <property type="match status" value="2"/>
</dbReference>
<reference evidence="15" key="1">
    <citation type="submission" date="2020-07" db="EMBL/GenBank/DDBJ databases">
        <title>Genome sequence and genetic diversity analysis of an under-domesticated orphan crop, white fonio (Digitaria exilis).</title>
        <authorList>
            <person name="Bennetzen J.L."/>
            <person name="Chen S."/>
            <person name="Ma X."/>
            <person name="Wang X."/>
            <person name="Yssel A.E.J."/>
            <person name="Chaluvadi S.R."/>
            <person name="Johnson M."/>
            <person name="Gangashetty P."/>
            <person name="Hamidou F."/>
            <person name="Sanogo M.D."/>
            <person name="Zwaenepoel A."/>
            <person name="Wallace J."/>
            <person name="Van De Peer Y."/>
            <person name="Van Deynze A."/>
        </authorList>
    </citation>
    <scope>NUCLEOTIDE SEQUENCE</scope>
    <source>
        <tissue evidence="15">Leaves</tissue>
    </source>
</reference>